<keyword evidence="9" id="KW-0677">Repeat</keyword>
<evidence type="ECO:0000256" key="4">
    <source>
        <dbReference type="ARBA" id="ARBA00010541"/>
    </source>
</evidence>
<dbReference type="GO" id="GO:0042597">
    <property type="term" value="C:periplasmic space"/>
    <property type="evidence" value="ECO:0007669"/>
    <property type="project" value="UniProtKB-SubCell"/>
</dbReference>
<dbReference type="SUPFAM" id="SSF50494">
    <property type="entry name" value="Trypsin-like serine proteases"/>
    <property type="match status" value="1"/>
</dbReference>
<evidence type="ECO:0000259" key="18">
    <source>
        <dbReference type="SMART" id="SM00228"/>
    </source>
</evidence>
<feature type="signal peptide" evidence="17">
    <location>
        <begin position="1"/>
        <end position="41"/>
    </location>
</feature>
<keyword evidence="7" id="KW-0645">Protease</keyword>
<comment type="subcellular location">
    <subcellularLocation>
        <location evidence="3">Periplasm</location>
    </subcellularLocation>
</comment>
<dbReference type="InterPro" id="IPR011782">
    <property type="entry name" value="Pept_S1C_Do"/>
</dbReference>
<dbReference type="PANTHER" id="PTHR22939:SF130">
    <property type="entry name" value="PERIPLASMIC SERINE ENDOPROTEASE DEGP-LIKE-RELATED"/>
    <property type="match status" value="1"/>
</dbReference>
<evidence type="ECO:0000256" key="12">
    <source>
        <dbReference type="ARBA" id="ARBA00022825"/>
    </source>
</evidence>
<evidence type="ECO:0000256" key="13">
    <source>
        <dbReference type="ARBA" id="ARBA00023016"/>
    </source>
</evidence>
<evidence type="ECO:0000256" key="17">
    <source>
        <dbReference type="SAM" id="SignalP"/>
    </source>
</evidence>
<dbReference type="Gene3D" id="2.40.10.120">
    <property type="match status" value="1"/>
</dbReference>
<dbReference type="SUPFAM" id="SSF50156">
    <property type="entry name" value="PDZ domain-like"/>
    <property type="match status" value="1"/>
</dbReference>
<feature type="chain" id="PRO_5038573708" description="Probable periplasmic serine endoprotease DegP-like" evidence="17">
    <location>
        <begin position="42"/>
        <end position="432"/>
    </location>
</feature>
<comment type="function">
    <text evidence="2">Might be efficient in the degradation of transiently denatured and unfolded proteins which accumulate in the periplasm following stress conditions.</text>
</comment>
<keyword evidence="8 17" id="KW-0732">Signal</keyword>
<evidence type="ECO:0000256" key="15">
    <source>
        <dbReference type="PIRSR" id="PIRSR611782-1"/>
    </source>
</evidence>
<evidence type="ECO:0000256" key="5">
    <source>
        <dbReference type="ARBA" id="ARBA00013035"/>
    </source>
</evidence>
<gene>
    <name evidence="19" type="ORF">ABR69_08415</name>
</gene>
<evidence type="ECO:0000256" key="8">
    <source>
        <dbReference type="ARBA" id="ARBA00022729"/>
    </source>
</evidence>
<evidence type="ECO:0000256" key="14">
    <source>
        <dbReference type="ARBA" id="ARBA00032850"/>
    </source>
</evidence>
<dbReference type="EC" id="3.4.21.107" evidence="5"/>
<feature type="domain" description="PDZ" evidence="18">
    <location>
        <begin position="283"/>
        <end position="365"/>
    </location>
</feature>
<evidence type="ECO:0000313" key="20">
    <source>
        <dbReference type="Proteomes" id="UP000051934"/>
    </source>
</evidence>
<dbReference type="GO" id="GO:0004252">
    <property type="term" value="F:serine-type endopeptidase activity"/>
    <property type="evidence" value="ECO:0007669"/>
    <property type="project" value="InterPro"/>
</dbReference>
<feature type="active site" description="Charge relay system" evidence="15">
    <location>
        <position position="230"/>
    </location>
</feature>
<dbReference type="InterPro" id="IPR036034">
    <property type="entry name" value="PDZ_sf"/>
</dbReference>
<dbReference type="Gene3D" id="2.30.42.10">
    <property type="match status" value="1"/>
</dbReference>
<dbReference type="GO" id="GO:0006508">
    <property type="term" value="P:proteolysis"/>
    <property type="evidence" value="ECO:0007669"/>
    <property type="project" value="UniProtKB-KW"/>
</dbReference>
<protein>
    <recommendedName>
        <fullName evidence="6">Probable periplasmic serine endoprotease DegP-like</fullName>
        <ecNumber evidence="5">3.4.21.107</ecNumber>
    </recommendedName>
    <alternativeName>
        <fullName evidence="14">Protease Do</fullName>
    </alternativeName>
</protein>
<evidence type="ECO:0000256" key="7">
    <source>
        <dbReference type="ARBA" id="ARBA00022670"/>
    </source>
</evidence>
<name>A0A0R2S891_9GAMM</name>
<feature type="non-terminal residue" evidence="19">
    <location>
        <position position="432"/>
    </location>
</feature>
<feature type="active site" description="Charge relay system" evidence="15">
    <location>
        <position position="154"/>
    </location>
</feature>
<keyword evidence="12" id="KW-0720">Serine protease</keyword>
<dbReference type="EMBL" id="LIBB01000236">
    <property type="protein sequence ID" value="KRO71127.1"/>
    <property type="molecule type" value="Genomic_DNA"/>
</dbReference>
<evidence type="ECO:0000256" key="10">
    <source>
        <dbReference type="ARBA" id="ARBA00022764"/>
    </source>
</evidence>
<dbReference type="Pfam" id="PF13180">
    <property type="entry name" value="PDZ_2"/>
    <property type="match status" value="1"/>
</dbReference>
<evidence type="ECO:0000256" key="1">
    <source>
        <dbReference type="ARBA" id="ARBA00001772"/>
    </source>
</evidence>
<evidence type="ECO:0000256" key="16">
    <source>
        <dbReference type="PIRSR" id="PIRSR611782-2"/>
    </source>
</evidence>
<evidence type="ECO:0000256" key="11">
    <source>
        <dbReference type="ARBA" id="ARBA00022801"/>
    </source>
</evidence>
<comment type="caution">
    <text evidence="19">The sequence shown here is derived from an EMBL/GenBank/DDBJ whole genome shotgun (WGS) entry which is preliminary data.</text>
</comment>
<comment type="similarity">
    <text evidence="4">Belongs to the peptidase S1C family.</text>
</comment>
<accession>A0A0R2S891</accession>
<feature type="binding site" evidence="16">
    <location>
        <begin position="228"/>
        <end position="230"/>
    </location>
    <ligand>
        <name>substrate</name>
    </ligand>
</feature>
<feature type="binding site" evidence="16">
    <location>
        <position position="154"/>
    </location>
    <ligand>
        <name>substrate</name>
    </ligand>
</feature>
<feature type="active site" description="Charge relay system" evidence="15">
    <location>
        <position position="124"/>
    </location>
</feature>
<dbReference type="InterPro" id="IPR009003">
    <property type="entry name" value="Peptidase_S1_PA"/>
</dbReference>
<keyword evidence="11" id="KW-0378">Hydrolase</keyword>
<comment type="catalytic activity">
    <reaction evidence="1">
        <text>Acts on substrates that are at least partially unfolded. The cleavage site P1 residue is normally between a pair of hydrophobic residues, such as Val-|-Val.</text>
        <dbReference type="EC" id="3.4.21.107"/>
    </reaction>
</comment>
<evidence type="ECO:0000256" key="2">
    <source>
        <dbReference type="ARBA" id="ARBA00002610"/>
    </source>
</evidence>
<dbReference type="PRINTS" id="PR00834">
    <property type="entry name" value="PROTEASES2C"/>
</dbReference>
<sequence>MGSKPFSHLIHCFTSRGALLGTLLIASQLLAPALVSTQVNAAVDLPNFADLVEANASAIVEISARRTVTPRPQLSDENLEELLRGLRPDEIPDIQRQDRAPRQRGAVGSGFLISADGFVITNNHVVEGADQIQVTLNDRRVFDAEVVGLDEPSDIALLKLDAADLPFVEFGDSEAVRVGDWVLAIGSPFGLEFSAAAGIVSAKGRSVPGNSAYNYMAFIQTDVAINQGNSGGPLFNLEGDVVGINSQILSSTGGSNGISFSIPSNVAMNVVAQLKESGAVERGLLGVRMREVDYALAEIFDMDRPRGAFVDGVIDESPAGNAGVQDEDIIVEFNGHEIEYYTDLPFYVGQYQPGTEAAVRLIRDGEERRLTVVLGSSPTNEASIVVEDTAPERANPLGFKISELSEETRQVAGIDGVRIAQVEEGPGREAGL</sequence>
<organism evidence="19 20">
    <name type="scientific">OM182 bacterium BACL3 MAG-120507-bin80</name>
    <dbReference type="NCBI Taxonomy" id="1655577"/>
    <lineage>
        <taxon>Bacteria</taxon>
        <taxon>Pseudomonadati</taxon>
        <taxon>Pseudomonadota</taxon>
        <taxon>Gammaproteobacteria</taxon>
        <taxon>OMG group</taxon>
        <taxon>OM182 clade</taxon>
    </lineage>
</organism>
<dbReference type="InterPro" id="IPR001940">
    <property type="entry name" value="Peptidase_S1C"/>
</dbReference>
<dbReference type="SMART" id="SM00228">
    <property type="entry name" value="PDZ"/>
    <property type="match status" value="1"/>
</dbReference>
<evidence type="ECO:0000313" key="19">
    <source>
        <dbReference type="EMBL" id="KRO71127.1"/>
    </source>
</evidence>
<feature type="binding site" evidence="16">
    <location>
        <position position="124"/>
    </location>
    <ligand>
        <name>substrate</name>
    </ligand>
</feature>
<dbReference type="NCBIfam" id="TIGR02037">
    <property type="entry name" value="degP_htrA_DO"/>
    <property type="match status" value="1"/>
</dbReference>
<dbReference type="Proteomes" id="UP000051934">
    <property type="component" value="Unassembled WGS sequence"/>
</dbReference>
<evidence type="ECO:0000256" key="9">
    <source>
        <dbReference type="ARBA" id="ARBA00022737"/>
    </source>
</evidence>
<proteinExistence type="inferred from homology"/>
<evidence type="ECO:0000256" key="3">
    <source>
        <dbReference type="ARBA" id="ARBA00004418"/>
    </source>
</evidence>
<evidence type="ECO:0000256" key="6">
    <source>
        <dbReference type="ARBA" id="ARBA00013958"/>
    </source>
</evidence>
<dbReference type="PANTHER" id="PTHR22939">
    <property type="entry name" value="SERINE PROTEASE FAMILY S1C HTRA-RELATED"/>
    <property type="match status" value="1"/>
</dbReference>
<keyword evidence="10" id="KW-0574">Periplasm</keyword>
<reference evidence="19 20" key="1">
    <citation type="submission" date="2015-10" db="EMBL/GenBank/DDBJ databases">
        <title>Metagenome-Assembled Genomes uncover a global brackish microbiome.</title>
        <authorList>
            <person name="Hugerth L.W."/>
            <person name="Larsson J."/>
            <person name="Alneberg J."/>
            <person name="Lindh M.V."/>
            <person name="Legrand C."/>
            <person name="Pinhassi J."/>
            <person name="Andersson A.F."/>
        </authorList>
    </citation>
    <scope>NUCLEOTIDE SEQUENCE [LARGE SCALE GENOMIC DNA]</scope>
    <source>
        <strain evidence="19">BACL4 MAG-120507-bin80</strain>
    </source>
</reference>
<dbReference type="Pfam" id="PF13365">
    <property type="entry name" value="Trypsin_2"/>
    <property type="match status" value="1"/>
</dbReference>
<dbReference type="AlphaFoldDB" id="A0A0R2S891"/>
<dbReference type="InterPro" id="IPR001478">
    <property type="entry name" value="PDZ"/>
</dbReference>
<keyword evidence="13" id="KW-0346">Stress response</keyword>